<proteinExistence type="predicted"/>
<evidence type="ECO:0000256" key="1">
    <source>
        <dbReference type="ARBA" id="ARBA00022737"/>
    </source>
</evidence>
<dbReference type="Proteomes" id="UP000813385">
    <property type="component" value="Unassembled WGS sequence"/>
</dbReference>
<keyword evidence="1" id="KW-0677">Repeat</keyword>
<organism evidence="4 5">
    <name type="scientific">Plectosphaerella cucumerina</name>
    <dbReference type="NCBI Taxonomy" id="40658"/>
    <lineage>
        <taxon>Eukaryota</taxon>
        <taxon>Fungi</taxon>
        <taxon>Dikarya</taxon>
        <taxon>Ascomycota</taxon>
        <taxon>Pezizomycotina</taxon>
        <taxon>Sordariomycetes</taxon>
        <taxon>Hypocreomycetidae</taxon>
        <taxon>Glomerellales</taxon>
        <taxon>Plectosphaerellaceae</taxon>
        <taxon>Plectosphaerella</taxon>
    </lineage>
</organism>
<dbReference type="EMBL" id="JAGPXD010000003">
    <property type="protein sequence ID" value="KAH7363525.1"/>
    <property type="molecule type" value="Genomic_DNA"/>
</dbReference>
<comment type="caution">
    <text evidence="4">The sequence shown here is derived from an EMBL/GenBank/DDBJ whole genome shotgun (WGS) entry which is preliminary data.</text>
</comment>
<sequence>MTKISLLERFPAEIFLKILDFCGILQCRNNDTSFRVIEASALAGMDVLTTPHRVRFNDIVPRSIASTLTARLRLSYTTLSLLCIAVIRGRDSLVSSFVSQPAQESLTNRTIGLSIDSLASPEIVTSLGSLFANKLHWNSVPDPLIVAAASGLSSVVRHILESDENAVNSLDANGRTPLYYAVASPLRTVATVEELLRNGADVAIWFDSHGTPCSLTTYACLNGLFHLMRRLLEYREGDDLQSLLLAVLKAKAKAVRGGTKAQKRLLINELIRRGADPNGLVPVVGASEGSMPLIVELSLTSKLGLETLLKTEGVDVDVKDPSGRTALSWVLSEEHCDPLAADLLLRHGAKLQPYSCSWITRTLRFSTLDRLEWLLLRKRDAVKAFRILHKYCATHTNMDEAMVAFEESVSPESIFLAGLSEDKIRDIEQGRIRFLKPWFRIELSPYSPLRAESRQKLASRLGVFVRVRTFKQWWEPSANVA</sequence>
<reference evidence="4" key="1">
    <citation type="journal article" date="2021" name="Nat. Commun.">
        <title>Genetic determinants of endophytism in the Arabidopsis root mycobiome.</title>
        <authorList>
            <person name="Mesny F."/>
            <person name="Miyauchi S."/>
            <person name="Thiergart T."/>
            <person name="Pickel B."/>
            <person name="Atanasova L."/>
            <person name="Karlsson M."/>
            <person name="Huettel B."/>
            <person name="Barry K.W."/>
            <person name="Haridas S."/>
            <person name="Chen C."/>
            <person name="Bauer D."/>
            <person name="Andreopoulos W."/>
            <person name="Pangilinan J."/>
            <person name="LaButti K."/>
            <person name="Riley R."/>
            <person name="Lipzen A."/>
            <person name="Clum A."/>
            <person name="Drula E."/>
            <person name="Henrissat B."/>
            <person name="Kohler A."/>
            <person name="Grigoriev I.V."/>
            <person name="Martin F.M."/>
            <person name="Hacquard S."/>
        </authorList>
    </citation>
    <scope>NUCLEOTIDE SEQUENCE</scope>
    <source>
        <strain evidence="4">MPI-CAGE-AT-0016</strain>
    </source>
</reference>
<keyword evidence="5" id="KW-1185">Reference proteome</keyword>
<dbReference type="PROSITE" id="PS50088">
    <property type="entry name" value="ANK_REPEAT"/>
    <property type="match status" value="1"/>
</dbReference>
<dbReference type="SMART" id="SM00248">
    <property type="entry name" value="ANK"/>
    <property type="match status" value="4"/>
</dbReference>
<feature type="repeat" description="ANK" evidence="3">
    <location>
        <begin position="173"/>
        <end position="202"/>
    </location>
</feature>
<keyword evidence="2 3" id="KW-0040">ANK repeat</keyword>
<evidence type="ECO:0000313" key="4">
    <source>
        <dbReference type="EMBL" id="KAH7363525.1"/>
    </source>
</evidence>
<dbReference type="InterPro" id="IPR036770">
    <property type="entry name" value="Ankyrin_rpt-contain_sf"/>
</dbReference>
<evidence type="ECO:0000313" key="5">
    <source>
        <dbReference type="Proteomes" id="UP000813385"/>
    </source>
</evidence>
<dbReference type="InterPro" id="IPR002110">
    <property type="entry name" value="Ankyrin_rpt"/>
</dbReference>
<dbReference type="OrthoDB" id="4851103at2759"/>
<evidence type="ECO:0000256" key="3">
    <source>
        <dbReference type="PROSITE-ProRule" id="PRU00023"/>
    </source>
</evidence>
<dbReference type="PANTHER" id="PTHR24173">
    <property type="entry name" value="ANKYRIN REPEAT CONTAINING"/>
    <property type="match status" value="1"/>
</dbReference>
<dbReference type="PANTHER" id="PTHR24173:SF74">
    <property type="entry name" value="ANKYRIN REPEAT DOMAIN-CONTAINING PROTEIN 16"/>
    <property type="match status" value="1"/>
</dbReference>
<evidence type="ECO:0000256" key="2">
    <source>
        <dbReference type="ARBA" id="ARBA00023043"/>
    </source>
</evidence>
<protein>
    <submittedName>
        <fullName evidence="4">Ankyrin repeat-containing domain protein</fullName>
    </submittedName>
</protein>
<name>A0A8K0X669_9PEZI</name>
<dbReference type="Gene3D" id="1.25.40.20">
    <property type="entry name" value="Ankyrin repeat-containing domain"/>
    <property type="match status" value="1"/>
</dbReference>
<accession>A0A8K0X669</accession>
<dbReference type="Pfam" id="PF12796">
    <property type="entry name" value="Ank_2"/>
    <property type="match status" value="1"/>
</dbReference>
<dbReference type="PROSITE" id="PS50297">
    <property type="entry name" value="ANK_REP_REGION"/>
    <property type="match status" value="1"/>
</dbReference>
<dbReference type="AlphaFoldDB" id="A0A8K0X669"/>
<gene>
    <name evidence="4" type="ORF">B0T11DRAFT_298773</name>
</gene>
<dbReference type="SUPFAM" id="SSF48403">
    <property type="entry name" value="Ankyrin repeat"/>
    <property type="match status" value="1"/>
</dbReference>